<protein>
    <recommendedName>
        <fullName evidence="3">LysM domain-containing protein</fullName>
    </recommendedName>
</protein>
<evidence type="ECO:0008006" key="3">
    <source>
        <dbReference type="Google" id="ProtNLM"/>
    </source>
</evidence>
<dbReference type="AlphaFoldDB" id="A0AAC9I3C4"/>
<dbReference type="RefSeq" id="WP_035635622.1">
    <property type="nucleotide sequence ID" value="NZ_CP017479.1"/>
</dbReference>
<reference evidence="1 2" key="1">
    <citation type="submission" date="2016-10" db="EMBL/GenBank/DDBJ databases">
        <title>Flavobacterium gilvum sp. nov., isolated from stream water.</title>
        <authorList>
            <person name="Shin S.-K."/>
            <person name="Cho Y.-J."/>
            <person name="Yi H."/>
        </authorList>
    </citation>
    <scope>NUCLEOTIDE SEQUENCE [LARGE SCALE GENOMIC DNA]</scope>
    <source>
        <strain evidence="1 2">EM1308</strain>
    </source>
</reference>
<proteinExistence type="predicted"/>
<dbReference type="EMBL" id="CP017479">
    <property type="protein sequence ID" value="AOW09526.1"/>
    <property type="molecule type" value="Genomic_DNA"/>
</dbReference>
<accession>A0AAC9I3C4</accession>
<dbReference type="KEGG" id="fgl:EM308_08440"/>
<dbReference type="Proteomes" id="UP000175968">
    <property type="component" value="Chromosome"/>
</dbReference>
<evidence type="ECO:0000313" key="1">
    <source>
        <dbReference type="EMBL" id="AOW09526.1"/>
    </source>
</evidence>
<gene>
    <name evidence="1" type="ORF">EM308_08440</name>
</gene>
<organism evidence="1 2">
    <name type="scientific">Flavobacterium gilvum</name>
    <dbReference type="NCBI Taxonomy" id="1492737"/>
    <lineage>
        <taxon>Bacteria</taxon>
        <taxon>Pseudomonadati</taxon>
        <taxon>Bacteroidota</taxon>
        <taxon>Flavobacteriia</taxon>
        <taxon>Flavobacteriales</taxon>
        <taxon>Flavobacteriaceae</taxon>
        <taxon>Flavobacterium</taxon>
    </lineage>
</organism>
<keyword evidence="2" id="KW-1185">Reference proteome</keyword>
<sequence>MKNITVLSGQSLFDIAIQYTGAVINAYTIAFANGKSITDSLTVGEMIVIPDGLTIAKKELDYLTTSEILPASDITKEQQSLLDPDLGIGWMIIEETFIVS</sequence>
<name>A0AAC9I3C4_9FLAO</name>
<evidence type="ECO:0000313" key="2">
    <source>
        <dbReference type="Proteomes" id="UP000175968"/>
    </source>
</evidence>